<feature type="repeat" description="ANK" evidence="8">
    <location>
        <begin position="143"/>
        <end position="165"/>
    </location>
</feature>
<feature type="repeat" description="ANK" evidence="8">
    <location>
        <begin position="212"/>
        <end position="244"/>
    </location>
</feature>
<evidence type="ECO:0000256" key="5">
    <source>
        <dbReference type="ARBA" id="ARBA00023065"/>
    </source>
</evidence>
<feature type="transmembrane region" description="Helical" evidence="10">
    <location>
        <begin position="539"/>
        <end position="561"/>
    </location>
</feature>
<evidence type="ECO:0000256" key="8">
    <source>
        <dbReference type="PROSITE-ProRule" id="PRU00023"/>
    </source>
</evidence>
<feature type="repeat" description="ANK" evidence="8">
    <location>
        <begin position="68"/>
        <end position="88"/>
    </location>
</feature>
<dbReference type="PROSITE" id="PS50297">
    <property type="entry name" value="ANK_REP_REGION"/>
    <property type="match status" value="6"/>
</dbReference>
<feature type="transmembrane region" description="Helical" evidence="10">
    <location>
        <begin position="680"/>
        <end position="705"/>
    </location>
</feature>
<dbReference type="AlphaFoldDB" id="A0A812B772"/>
<evidence type="ECO:0000313" key="12">
    <source>
        <dbReference type="EMBL" id="CAE1172266.1"/>
    </source>
</evidence>
<evidence type="ECO:0000256" key="4">
    <source>
        <dbReference type="ARBA" id="ARBA00022989"/>
    </source>
</evidence>
<dbReference type="Pfam" id="PF00520">
    <property type="entry name" value="Ion_trans"/>
    <property type="match status" value="1"/>
</dbReference>
<dbReference type="EMBL" id="CAHIKZ030000401">
    <property type="protein sequence ID" value="CAE1172266.1"/>
    <property type="molecule type" value="Genomic_DNA"/>
</dbReference>
<dbReference type="Pfam" id="PF00023">
    <property type="entry name" value="Ank"/>
    <property type="match status" value="2"/>
</dbReference>
<dbReference type="SMART" id="SM00248">
    <property type="entry name" value="ANK"/>
    <property type="match status" value="10"/>
</dbReference>
<keyword evidence="2" id="KW-0813">Transport</keyword>
<feature type="transmembrane region" description="Helical" evidence="10">
    <location>
        <begin position="508"/>
        <end position="527"/>
    </location>
</feature>
<dbReference type="Proteomes" id="UP000597762">
    <property type="component" value="Unassembled WGS sequence"/>
</dbReference>
<dbReference type="GO" id="GO:0034703">
    <property type="term" value="C:cation channel complex"/>
    <property type="evidence" value="ECO:0007669"/>
    <property type="project" value="TreeGrafter"/>
</dbReference>
<dbReference type="PROSITE" id="PS50088">
    <property type="entry name" value="ANK_REPEAT"/>
    <property type="match status" value="6"/>
</dbReference>
<dbReference type="PANTHER" id="PTHR10117:SF54">
    <property type="entry name" value="TRANSIENT RECEPTOR POTENTIAL-GAMMA PROTEIN"/>
    <property type="match status" value="1"/>
</dbReference>
<evidence type="ECO:0000313" key="13">
    <source>
        <dbReference type="Proteomes" id="UP000597762"/>
    </source>
</evidence>
<feature type="transmembrane region" description="Helical" evidence="10">
    <location>
        <begin position="611"/>
        <end position="631"/>
    </location>
</feature>
<dbReference type="GO" id="GO:0070679">
    <property type="term" value="F:inositol 1,4,5 trisphosphate binding"/>
    <property type="evidence" value="ECO:0007669"/>
    <property type="project" value="TreeGrafter"/>
</dbReference>
<feature type="repeat" description="ANK" evidence="8">
    <location>
        <begin position="245"/>
        <end position="277"/>
    </location>
</feature>
<dbReference type="PRINTS" id="PR01097">
    <property type="entry name" value="TRNSRECEPTRP"/>
</dbReference>
<keyword evidence="3 10" id="KW-0812">Transmembrane</keyword>
<keyword evidence="8" id="KW-0040">ANK repeat</keyword>
<protein>
    <recommendedName>
        <fullName evidence="11">Ion transport domain-containing protein</fullName>
    </recommendedName>
</protein>
<dbReference type="PANTHER" id="PTHR10117">
    <property type="entry name" value="TRANSIENT RECEPTOR POTENTIAL CHANNEL"/>
    <property type="match status" value="1"/>
</dbReference>
<feature type="compositionally biased region" description="Polar residues" evidence="9">
    <location>
        <begin position="838"/>
        <end position="850"/>
    </location>
</feature>
<gene>
    <name evidence="12" type="ORF">SPHA_11977</name>
</gene>
<evidence type="ECO:0000256" key="7">
    <source>
        <dbReference type="ARBA" id="ARBA00023303"/>
    </source>
</evidence>
<dbReference type="SUPFAM" id="SSF48403">
    <property type="entry name" value="Ankyrin repeat"/>
    <property type="match status" value="1"/>
</dbReference>
<comment type="subcellular location">
    <subcellularLocation>
        <location evidence="1">Membrane</location>
        <topology evidence="1">Multi-pass membrane protein</topology>
    </subcellularLocation>
</comment>
<dbReference type="GO" id="GO:0005886">
    <property type="term" value="C:plasma membrane"/>
    <property type="evidence" value="ECO:0007669"/>
    <property type="project" value="TreeGrafter"/>
</dbReference>
<dbReference type="GO" id="GO:0051480">
    <property type="term" value="P:regulation of cytosolic calcium ion concentration"/>
    <property type="evidence" value="ECO:0007669"/>
    <property type="project" value="TreeGrafter"/>
</dbReference>
<keyword evidence="13" id="KW-1185">Reference proteome</keyword>
<dbReference type="Gene3D" id="1.25.40.20">
    <property type="entry name" value="Ankyrin repeat-containing domain"/>
    <property type="match status" value="2"/>
</dbReference>
<keyword evidence="5" id="KW-0406">Ion transport</keyword>
<feature type="transmembrane region" description="Helical" evidence="10">
    <location>
        <begin position="440"/>
        <end position="461"/>
    </location>
</feature>
<dbReference type="OrthoDB" id="195446at2759"/>
<keyword evidence="4 10" id="KW-1133">Transmembrane helix</keyword>
<proteinExistence type="predicted"/>
<dbReference type="GO" id="GO:0015279">
    <property type="term" value="F:store-operated calcium channel activity"/>
    <property type="evidence" value="ECO:0007669"/>
    <property type="project" value="TreeGrafter"/>
</dbReference>
<feature type="transmembrane region" description="Helical" evidence="10">
    <location>
        <begin position="473"/>
        <end position="496"/>
    </location>
</feature>
<keyword evidence="7" id="KW-0407">Ion channel</keyword>
<dbReference type="Pfam" id="PF12796">
    <property type="entry name" value="Ank_2"/>
    <property type="match status" value="2"/>
</dbReference>
<feature type="compositionally biased region" description="Low complexity" evidence="9">
    <location>
        <begin position="828"/>
        <end position="837"/>
    </location>
</feature>
<evidence type="ECO:0000256" key="1">
    <source>
        <dbReference type="ARBA" id="ARBA00004141"/>
    </source>
</evidence>
<sequence length="850" mass="95217">MTCAHIAADKGSVAVIKELMGFNKNIVTGARNRKSGNTPLHLTASGGHKNALLELLKNGASATDENLDGMTAIHLAAQYGHVHILETLKEYISLDITSKKTGLTALHIAARYAQLSFVQEMLTEVSATIASKPPSDNSLEYEYGLTPLHLAAQSGHEGLVRILLNSSGVNFAAVTAVNRHIPLHLAAESGHTSVVSLLLSKSTSQLHLADKHNRTALHLASGSGQIHMVGMLLGQGADINAEDCNGYTALHFASKKGYLNVVKLLVESGANTNAQCKEGKLAICLAATQSNTDILKFLTRTDLDTNRLIDDKKFVFDLMICGKLNHNKCLEDFILVSKAPLQTAVKLCRNFRVIASKEKERGKDLELSADYCESIAIDMMSIVSSLYNPEPLLHSIDDNNTEFLDYLIESEQKIVVAHPAVQEHFSHIWIGSLNWSTSSIFLFFLVSFLFPPVWLIVSLPLKHKYSRTPIVKFMAHLISHIYLLILFYITVVQPLYPISEYPRLVPYWYEWLLLAWITGVLISEITNPADRSGLGWIRIITLVICSAAFLVHLLAIIQRLADTELSLYLYIRNQFLAFSMLLSYVQLLEFFSFHHLFGPWGVIIHDLIKDLIKFLVILFLSVIGFAFHLSAVQQPVFKNTRTNQISRNSNAGNIFGLLFFSLFGMADRENFPLMETTPDWAPIIVDVIFGVYLMVTLIVLINLLIAMMSDTYQRIQSQSDTEWKFGRAKLIRNMNKQSASPPPLNLCTMLATYTWAFYKHRCKICTLNVDPFIKGQNFEENSTHSPNDTPYSQKWKNNKISPEVGRIEDVVDWQHICQKYCNLRGTTDMTENDTTNNKSGNKMETQSNSS</sequence>
<evidence type="ECO:0000256" key="2">
    <source>
        <dbReference type="ARBA" id="ARBA00022448"/>
    </source>
</evidence>
<evidence type="ECO:0000259" key="11">
    <source>
        <dbReference type="Pfam" id="PF00520"/>
    </source>
</evidence>
<dbReference type="InterPro" id="IPR002153">
    <property type="entry name" value="TRPC_channel"/>
</dbReference>
<name>A0A812B772_ACAPH</name>
<feature type="transmembrane region" description="Helical" evidence="10">
    <location>
        <begin position="581"/>
        <end position="604"/>
    </location>
</feature>
<evidence type="ECO:0000256" key="3">
    <source>
        <dbReference type="ARBA" id="ARBA00022692"/>
    </source>
</evidence>
<feature type="repeat" description="ANK" evidence="8">
    <location>
        <begin position="178"/>
        <end position="204"/>
    </location>
</feature>
<reference evidence="12" key="1">
    <citation type="submission" date="2021-01" db="EMBL/GenBank/DDBJ databases">
        <authorList>
            <person name="Li R."/>
            <person name="Bekaert M."/>
        </authorList>
    </citation>
    <scope>NUCLEOTIDE SEQUENCE</scope>
    <source>
        <strain evidence="12">Farmed</strain>
    </source>
</reference>
<dbReference type="InterPro" id="IPR036770">
    <property type="entry name" value="Ankyrin_rpt-contain_sf"/>
</dbReference>
<feature type="region of interest" description="Disordered" evidence="9">
    <location>
        <begin position="828"/>
        <end position="850"/>
    </location>
</feature>
<dbReference type="InterPro" id="IPR002110">
    <property type="entry name" value="Ankyrin_rpt"/>
</dbReference>
<dbReference type="InterPro" id="IPR005821">
    <property type="entry name" value="Ion_trans_dom"/>
</dbReference>
<accession>A0A812B772</accession>
<organism evidence="12 13">
    <name type="scientific">Acanthosepion pharaonis</name>
    <name type="common">Pharaoh cuttlefish</name>
    <name type="synonym">Sepia pharaonis</name>
    <dbReference type="NCBI Taxonomy" id="158019"/>
    <lineage>
        <taxon>Eukaryota</taxon>
        <taxon>Metazoa</taxon>
        <taxon>Spiralia</taxon>
        <taxon>Lophotrochozoa</taxon>
        <taxon>Mollusca</taxon>
        <taxon>Cephalopoda</taxon>
        <taxon>Coleoidea</taxon>
        <taxon>Decapodiformes</taxon>
        <taxon>Sepiida</taxon>
        <taxon>Sepiina</taxon>
        <taxon>Sepiidae</taxon>
        <taxon>Acanthosepion</taxon>
    </lineage>
</organism>
<evidence type="ECO:0000256" key="10">
    <source>
        <dbReference type="SAM" id="Phobius"/>
    </source>
</evidence>
<comment type="caution">
    <text evidence="12">The sequence shown here is derived from an EMBL/GenBank/DDBJ whole genome shotgun (WGS) entry which is preliminary data.</text>
</comment>
<feature type="domain" description="Ion transport" evidence="11">
    <location>
        <begin position="484"/>
        <end position="719"/>
    </location>
</feature>
<evidence type="ECO:0000256" key="6">
    <source>
        <dbReference type="ARBA" id="ARBA00023136"/>
    </source>
</evidence>
<dbReference type="PRINTS" id="PR01415">
    <property type="entry name" value="ANKYRIN"/>
</dbReference>
<evidence type="ECO:0000256" key="9">
    <source>
        <dbReference type="SAM" id="MobiDB-lite"/>
    </source>
</evidence>
<feature type="repeat" description="ANK" evidence="8">
    <location>
        <begin position="35"/>
        <end position="67"/>
    </location>
</feature>
<keyword evidence="6 10" id="KW-0472">Membrane</keyword>